<dbReference type="AlphaFoldDB" id="A0A2J6TXH2"/>
<evidence type="ECO:0000313" key="2">
    <source>
        <dbReference type="Proteomes" id="UP000235371"/>
    </source>
</evidence>
<reference evidence="1 2" key="1">
    <citation type="submission" date="2016-04" db="EMBL/GenBank/DDBJ databases">
        <title>A degradative enzymes factory behind the ericoid mycorrhizal symbiosis.</title>
        <authorList>
            <consortium name="DOE Joint Genome Institute"/>
            <person name="Martino E."/>
            <person name="Morin E."/>
            <person name="Grelet G."/>
            <person name="Kuo A."/>
            <person name="Kohler A."/>
            <person name="Daghino S."/>
            <person name="Barry K."/>
            <person name="Choi C."/>
            <person name="Cichocki N."/>
            <person name="Clum A."/>
            <person name="Copeland A."/>
            <person name="Hainaut M."/>
            <person name="Haridas S."/>
            <person name="Labutti K."/>
            <person name="Lindquist E."/>
            <person name="Lipzen A."/>
            <person name="Khouja H.-R."/>
            <person name="Murat C."/>
            <person name="Ohm R."/>
            <person name="Olson A."/>
            <person name="Spatafora J."/>
            <person name="Veneault-Fourrey C."/>
            <person name="Henrissat B."/>
            <person name="Grigoriev I."/>
            <person name="Martin F."/>
            <person name="Perotto S."/>
        </authorList>
    </citation>
    <scope>NUCLEOTIDE SEQUENCE [LARGE SCALE GENOMIC DNA]</scope>
    <source>
        <strain evidence="1 2">E</strain>
    </source>
</reference>
<gene>
    <name evidence="1" type="ORF">K444DRAFT_20152</name>
</gene>
<sequence>MKTVLNLAISPGARSIEDLKLQPDEVFQNRVRTLCGLFVTIVENRIFLFHQTASEFLIAQDDASQYKGRSVPYPDQWQHSFPPRISHGLCAQICTSFLMFDTFRDRFPNFGNQEFDYEGIWKPSLRKSLLQRATSFYTTESVFLEYAMKSGIEHLVASRQVDTKPSGSMKVAVIDDGIDPRQEDLTGKIIILLAPEIP</sequence>
<evidence type="ECO:0008006" key="3">
    <source>
        <dbReference type="Google" id="ProtNLM"/>
    </source>
</evidence>
<evidence type="ECO:0000313" key="1">
    <source>
        <dbReference type="EMBL" id="PMD67713.1"/>
    </source>
</evidence>
<keyword evidence="2" id="KW-1185">Reference proteome</keyword>
<dbReference type="Proteomes" id="UP000235371">
    <property type="component" value="Unassembled WGS sequence"/>
</dbReference>
<dbReference type="RefSeq" id="XP_024744617.1">
    <property type="nucleotide sequence ID" value="XM_024870997.1"/>
</dbReference>
<proteinExistence type="predicted"/>
<name>A0A2J6TXH2_9HELO</name>
<dbReference type="GeneID" id="36579079"/>
<dbReference type="InParanoid" id="A0A2J6TXH2"/>
<dbReference type="EMBL" id="KZ613740">
    <property type="protein sequence ID" value="PMD67713.1"/>
    <property type="molecule type" value="Genomic_DNA"/>
</dbReference>
<organism evidence="1 2">
    <name type="scientific">Hyaloscypha bicolor E</name>
    <dbReference type="NCBI Taxonomy" id="1095630"/>
    <lineage>
        <taxon>Eukaryota</taxon>
        <taxon>Fungi</taxon>
        <taxon>Dikarya</taxon>
        <taxon>Ascomycota</taxon>
        <taxon>Pezizomycotina</taxon>
        <taxon>Leotiomycetes</taxon>
        <taxon>Helotiales</taxon>
        <taxon>Hyaloscyphaceae</taxon>
        <taxon>Hyaloscypha</taxon>
        <taxon>Hyaloscypha bicolor</taxon>
    </lineage>
</organism>
<dbReference type="OrthoDB" id="626167at2759"/>
<accession>A0A2J6TXH2</accession>
<protein>
    <recommendedName>
        <fullName evidence="3">Peptidase S8/S53 domain-containing protein</fullName>
    </recommendedName>
</protein>
<dbReference type="STRING" id="1095630.A0A2J6TXH2"/>